<dbReference type="Gene3D" id="1.25.40.20">
    <property type="entry name" value="Ankyrin repeat-containing domain"/>
    <property type="match status" value="1"/>
</dbReference>
<dbReference type="InterPro" id="IPR050745">
    <property type="entry name" value="Multifunctional_regulatory"/>
</dbReference>
<keyword evidence="2 3" id="KW-0040">ANK repeat</keyword>
<dbReference type="SUPFAM" id="SSF48403">
    <property type="entry name" value="Ankyrin repeat"/>
    <property type="match status" value="1"/>
</dbReference>
<dbReference type="InterPro" id="IPR036770">
    <property type="entry name" value="Ankyrin_rpt-contain_sf"/>
</dbReference>
<dbReference type="PROSITE" id="PS50297">
    <property type="entry name" value="ANK_REP_REGION"/>
    <property type="match status" value="1"/>
</dbReference>
<dbReference type="PROSITE" id="PS50088">
    <property type="entry name" value="ANK_REPEAT"/>
    <property type="match status" value="1"/>
</dbReference>
<dbReference type="Proteomes" id="UP001447374">
    <property type="component" value="Unassembled WGS sequence"/>
</dbReference>
<dbReference type="PROSITE" id="PS51257">
    <property type="entry name" value="PROKAR_LIPOPROTEIN"/>
    <property type="match status" value="1"/>
</dbReference>
<sequence>MISKTKKMMRIIATAALVSISFITGCNAMKKYPAEDFFSGSQLTLAQAIERGNINEVKELSSQTNLNKPGAQDMTLLFFAVQSAYNKEPDRLKIMSVLVKAGADPAQQIPDMGSVAEMVVKSDSPSFVNALLEGGMDPNLVVGSTPIIFGAATDHSRAVLESLIRHGADINKRDSLQQTALIEALAGQQLDTVIWMLEHGADPSVTTKNGWQFSHMLEHTMSLHPDGEARLKLEQIRRIAVNKGMKWPPVPR</sequence>
<feature type="chain" id="PRO_5045532028" evidence="4">
    <location>
        <begin position="29"/>
        <end position="252"/>
    </location>
</feature>
<reference evidence="5 6" key="1">
    <citation type="submission" date="2024-06" db="EMBL/GenBank/DDBJ databases">
        <title>Fanconibacter daqui strain Q02 whole shotgun sequencing project.</title>
        <authorList>
            <person name="Rodrigues J.W.A."/>
            <person name="Viana L.C."/>
            <person name="Vieira E.C."/>
            <person name="Souza F.O.L."/>
            <person name="Alegria O.C."/>
            <person name="Patroca S."/>
            <person name="Cruz A.C.R."/>
            <person name="Nunes A.R.C."/>
        </authorList>
    </citation>
    <scope>NUCLEOTIDE SEQUENCE [LARGE SCALE GENOMIC DNA]</scope>
    <source>
        <strain evidence="5 6">Q02</strain>
    </source>
</reference>
<name>A0ABV1PQ55_9ENTR</name>
<dbReference type="EMBL" id="JBEHGX010000007">
    <property type="protein sequence ID" value="MER0126953.1"/>
    <property type="molecule type" value="Genomic_DNA"/>
</dbReference>
<dbReference type="Pfam" id="PF12796">
    <property type="entry name" value="Ank_2"/>
    <property type="match status" value="1"/>
</dbReference>
<dbReference type="InterPro" id="IPR002110">
    <property type="entry name" value="Ankyrin_rpt"/>
</dbReference>
<proteinExistence type="predicted"/>
<feature type="signal peptide" evidence="4">
    <location>
        <begin position="1"/>
        <end position="28"/>
    </location>
</feature>
<keyword evidence="6" id="KW-1185">Reference proteome</keyword>
<dbReference type="SMART" id="SM00248">
    <property type="entry name" value="ANK"/>
    <property type="match status" value="4"/>
</dbReference>
<accession>A0ABV1PQ55</accession>
<protein>
    <submittedName>
        <fullName evidence="5">Ankyrin repeat domain-containing protein</fullName>
    </submittedName>
</protein>
<keyword evidence="1" id="KW-0677">Repeat</keyword>
<feature type="repeat" description="ANK" evidence="3">
    <location>
        <begin position="142"/>
        <end position="175"/>
    </location>
</feature>
<dbReference type="PANTHER" id="PTHR24189:SF50">
    <property type="entry name" value="ANKYRIN REPEAT AND SOCS BOX PROTEIN 2"/>
    <property type="match status" value="1"/>
</dbReference>
<evidence type="ECO:0000313" key="5">
    <source>
        <dbReference type="EMBL" id="MER0126953.1"/>
    </source>
</evidence>
<gene>
    <name evidence="5" type="ORF">ABQG75_14515</name>
</gene>
<evidence type="ECO:0000256" key="1">
    <source>
        <dbReference type="ARBA" id="ARBA00022737"/>
    </source>
</evidence>
<evidence type="ECO:0000256" key="2">
    <source>
        <dbReference type="ARBA" id="ARBA00023043"/>
    </source>
</evidence>
<dbReference type="RefSeq" id="WP_349951409.1">
    <property type="nucleotide sequence ID" value="NZ_JBEHGX010000007.1"/>
</dbReference>
<organism evidence="5 6">
    <name type="scientific">Franconibacter daqui</name>
    <dbReference type="NCBI Taxonomy" id="2047724"/>
    <lineage>
        <taxon>Bacteria</taxon>
        <taxon>Pseudomonadati</taxon>
        <taxon>Pseudomonadota</taxon>
        <taxon>Gammaproteobacteria</taxon>
        <taxon>Enterobacterales</taxon>
        <taxon>Enterobacteriaceae</taxon>
        <taxon>Franconibacter</taxon>
    </lineage>
</organism>
<dbReference type="PANTHER" id="PTHR24189">
    <property type="entry name" value="MYOTROPHIN"/>
    <property type="match status" value="1"/>
</dbReference>
<evidence type="ECO:0000313" key="6">
    <source>
        <dbReference type="Proteomes" id="UP001447374"/>
    </source>
</evidence>
<keyword evidence="4" id="KW-0732">Signal</keyword>
<comment type="caution">
    <text evidence="5">The sequence shown here is derived from an EMBL/GenBank/DDBJ whole genome shotgun (WGS) entry which is preliminary data.</text>
</comment>
<evidence type="ECO:0000256" key="3">
    <source>
        <dbReference type="PROSITE-ProRule" id="PRU00023"/>
    </source>
</evidence>
<evidence type="ECO:0000256" key="4">
    <source>
        <dbReference type="SAM" id="SignalP"/>
    </source>
</evidence>